<reference evidence="2 3" key="1">
    <citation type="submission" date="2019-04" db="EMBL/GenBank/DDBJ databases">
        <title>Microbes associate with the intestines of laboratory mice.</title>
        <authorList>
            <person name="Navarre W."/>
            <person name="Wong E."/>
            <person name="Huang K.C."/>
            <person name="Tropini C."/>
            <person name="Ng K."/>
            <person name="Yu B."/>
        </authorList>
    </citation>
    <scope>NUCLEOTIDE SEQUENCE [LARGE SCALE GENOMIC DNA]</scope>
    <source>
        <strain evidence="2 3">NM87_A27A</strain>
    </source>
</reference>
<sequence>MSRKSRRNLAVEAAKAQHPSAGRKANARVNVDLLMPVFDESGEMPVPRGHAPRTGAQFDMAAIMRKPVVDPFARKGAC</sequence>
<evidence type="ECO:0000313" key="3">
    <source>
        <dbReference type="Proteomes" id="UP000306798"/>
    </source>
</evidence>
<name>A0A4S4F3E2_9BIFI</name>
<evidence type="ECO:0000313" key="2">
    <source>
        <dbReference type="EMBL" id="THG24040.1"/>
    </source>
</evidence>
<dbReference type="Proteomes" id="UP000306798">
    <property type="component" value="Unassembled WGS sequence"/>
</dbReference>
<accession>A0A4S4F3E2</accession>
<dbReference type="EMBL" id="SSTF01000040">
    <property type="protein sequence ID" value="THG24040.1"/>
    <property type="molecule type" value="Genomic_DNA"/>
</dbReference>
<proteinExistence type="predicted"/>
<dbReference type="AlphaFoldDB" id="A0A4S4F3E2"/>
<evidence type="ECO:0000256" key="1">
    <source>
        <dbReference type="SAM" id="MobiDB-lite"/>
    </source>
</evidence>
<protein>
    <submittedName>
        <fullName evidence="2">Uncharacterized protein</fullName>
    </submittedName>
</protein>
<feature type="region of interest" description="Disordered" evidence="1">
    <location>
        <begin position="1"/>
        <end position="24"/>
    </location>
</feature>
<comment type="caution">
    <text evidence="2">The sequence shown here is derived from an EMBL/GenBank/DDBJ whole genome shotgun (WGS) entry which is preliminary data.</text>
</comment>
<organism evidence="2 3">
    <name type="scientific">Bifidobacterium pseudolongum</name>
    <dbReference type="NCBI Taxonomy" id="1694"/>
    <lineage>
        <taxon>Bacteria</taxon>
        <taxon>Bacillati</taxon>
        <taxon>Actinomycetota</taxon>
        <taxon>Actinomycetes</taxon>
        <taxon>Bifidobacteriales</taxon>
        <taxon>Bifidobacteriaceae</taxon>
        <taxon>Bifidobacterium</taxon>
    </lineage>
</organism>
<dbReference type="RefSeq" id="WP_136511769.1">
    <property type="nucleotide sequence ID" value="NZ_SSTF01000040.1"/>
</dbReference>
<gene>
    <name evidence="2" type="ORF">E5991_09300</name>
</gene>